<accession>A0A1D3UPS1</accession>
<reference evidence="2 3" key="1">
    <citation type="submission" date="2016-09" db="EMBL/GenBank/DDBJ databases">
        <authorList>
            <person name="Capua I."/>
            <person name="De Benedictis P."/>
            <person name="Joannis T."/>
            <person name="Lombin L.H."/>
            <person name="Cattoli G."/>
        </authorList>
    </citation>
    <scope>NUCLEOTIDE SEQUENCE [LARGE SCALE GENOMIC DNA]</scope>
    <source>
        <strain evidence="2 3">UB20</strain>
    </source>
</reference>
<dbReference type="EMBL" id="NSLJ01000013">
    <property type="protein sequence ID" value="PDP43849.1"/>
    <property type="molecule type" value="Genomic_DNA"/>
</dbReference>
<sequence length="73" mass="8574">MKVFVNDIEVDIFRGGRAKDAILKYYSQSGQRFKKRNLDIRDEWQNTIAEDSPMSENRKIYLKQAMSGNKKTT</sequence>
<evidence type="ECO:0000313" key="1">
    <source>
        <dbReference type="EMBL" id="PDP43849.1"/>
    </source>
</evidence>
<gene>
    <name evidence="1" type="ORF">CLI86_06405</name>
    <name evidence="2" type="ORF">TFUB20_01642</name>
</gene>
<dbReference type="GeneID" id="34759026"/>
<dbReference type="AlphaFoldDB" id="A0A1D3UPS1"/>
<name>A0A1D3UPS1_TANFO</name>
<proteinExistence type="predicted"/>
<organism evidence="2 3">
    <name type="scientific">Tannerella forsythia</name>
    <name type="common">Bacteroides forsythus</name>
    <dbReference type="NCBI Taxonomy" id="28112"/>
    <lineage>
        <taxon>Bacteria</taxon>
        <taxon>Pseudomonadati</taxon>
        <taxon>Bacteroidota</taxon>
        <taxon>Bacteroidia</taxon>
        <taxon>Bacteroidales</taxon>
        <taxon>Tannerellaceae</taxon>
        <taxon>Tannerella</taxon>
    </lineage>
</organism>
<dbReference type="Proteomes" id="UP000219259">
    <property type="component" value="Unassembled WGS sequence"/>
</dbReference>
<protein>
    <submittedName>
        <fullName evidence="2">Uncharacterized protein</fullName>
    </submittedName>
</protein>
<dbReference type="OrthoDB" id="1122585at2"/>
<evidence type="ECO:0000313" key="3">
    <source>
        <dbReference type="Proteomes" id="UP000182057"/>
    </source>
</evidence>
<evidence type="ECO:0000313" key="2">
    <source>
        <dbReference type="EMBL" id="SCQ22224.1"/>
    </source>
</evidence>
<dbReference type="RefSeq" id="WP_014225246.1">
    <property type="nucleotide sequence ID" value="NZ_CAJPTF010000070.1"/>
</dbReference>
<dbReference type="EMBL" id="FMMM01000057">
    <property type="protein sequence ID" value="SCQ22224.1"/>
    <property type="molecule type" value="Genomic_DNA"/>
</dbReference>
<dbReference type="Proteomes" id="UP000182057">
    <property type="component" value="Unassembled WGS sequence"/>
</dbReference>
<evidence type="ECO:0000313" key="4">
    <source>
        <dbReference type="Proteomes" id="UP000219259"/>
    </source>
</evidence>
<reference evidence="1 4" key="2">
    <citation type="submission" date="2017-09" db="EMBL/GenBank/DDBJ databases">
        <title>Phase variable restriction modification systems are present in the genome sequences of periodontal pathogens Prevotella intermedia, Tannerella forsythia and Porphyromonas gingivalis.</title>
        <authorList>
            <person name="Haigh R.D."/>
            <person name="Crawford L."/>
            <person name="Ralph J."/>
            <person name="Wanford J."/>
            <person name="Vartoukian S.R."/>
            <person name="Hijazib K."/>
            <person name="Wade W."/>
            <person name="Oggioni M.R."/>
        </authorList>
    </citation>
    <scope>NUCLEOTIDE SEQUENCE [LARGE SCALE GENOMIC DNA]</scope>
    <source>
        <strain evidence="1 4">WW11663</strain>
    </source>
</reference>